<dbReference type="SUPFAM" id="SSF51905">
    <property type="entry name" value="FAD/NAD(P)-binding domain"/>
    <property type="match status" value="1"/>
</dbReference>
<proteinExistence type="predicted"/>
<evidence type="ECO:0000259" key="1">
    <source>
        <dbReference type="Pfam" id="PF13454"/>
    </source>
</evidence>
<dbReference type="InterPro" id="IPR036188">
    <property type="entry name" value="FAD/NAD-bd_sf"/>
</dbReference>
<protein>
    <recommendedName>
        <fullName evidence="1">FAD-dependent urate hydroxylase HpyO/Asp monooxygenase CreE-like FAD/NAD(P)-binding domain-containing protein</fullName>
    </recommendedName>
</protein>
<dbReference type="Gene3D" id="3.50.50.60">
    <property type="entry name" value="FAD/NAD(P)-binding domain"/>
    <property type="match status" value="1"/>
</dbReference>
<reference evidence="2 3" key="1">
    <citation type="journal article" date="2019" name="Appl. Microbiol. Biotechnol.">
        <title>Uncovering carbohydrate metabolism through a genotype-phenotype association study of 56 lactic acid bacteria genomes.</title>
        <authorList>
            <person name="Buron-Moles G."/>
            <person name="Chailyan A."/>
            <person name="Dolejs I."/>
            <person name="Forster J."/>
            <person name="Miks M.H."/>
        </authorList>
    </citation>
    <scope>NUCLEOTIDE SEQUENCE [LARGE SCALE GENOMIC DNA]</scope>
    <source>
        <strain evidence="2 3">ATCC 700006</strain>
    </source>
</reference>
<comment type="caution">
    <text evidence="2">The sequence shown here is derived from an EMBL/GenBank/DDBJ whole genome shotgun (WGS) entry which is preliminary data.</text>
</comment>
<dbReference type="PANTHER" id="PTHR40254:SF1">
    <property type="entry name" value="BLR0577 PROTEIN"/>
    <property type="match status" value="1"/>
</dbReference>
<evidence type="ECO:0000313" key="2">
    <source>
        <dbReference type="EMBL" id="TDG70091.1"/>
    </source>
</evidence>
<dbReference type="EMBL" id="PUFI01000002">
    <property type="protein sequence ID" value="TDG70091.1"/>
    <property type="molecule type" value="Genomic_DNA"/>
</dbReference>
<keyword evidence="3" id="KW-1185">Reference proteome</keyword>
<dbReference type="PANTHER" id="PTHR40254">
    <property type="entry name" value="BLR0577 PROTEIN"/>
    <property type="match status" value="1"/>
</dbReference>
<name>A0A4R5NBW3_9LACO</name>
<organism evidence="2 3">
    <name type="scientific">Leuconostoc fallax</name>
    <dbReference type="NCBI Taxonomy" id="1251"/>
    <lineage>
        <taxon>Bacteria</taxon>
        <taxon>Bacillati</taxon>
        <taxon>Bacillota</taxon>
        <taxon>Bacilli</taxon>
        <taxon>Lactobacillales</taxon>
        <taxon>Lactobacillaceae</taxon>
        <taxon>Leuconostoc</taxon>
    </lineage>
</organism>
<dbReference type="RefSeq" id="WP_010006842.1">
    <property type="nucleotide sequence ID" value="NZ_JAGYGP010000003.1"/>
</dbReference>
<evidence type="ECO:0000313" key="3">
    <source>
        <dbReference type="Proteomes" id="UP000295681"/>
    </source>
</evidence>
<dbReference type="InterPro" id="IPR052189">
    <property type="entry name" value="L-asp_N-monooxygenase_NS-form"/>
</dbReference>
<gene>
    <name evidence="2" type="ORF">C5L23_001615</name>
</gene>
<accession>A0A4R5NBW3</accession>
<feature type="domain" description="FAD-dependent urate hydroxylase HpyO/Asp monooxygenase CreE-like FAD/NAD(P)-binding" evidence="1">
    <location>
        <begin position="4"/>
        <end position="184"/>
    </location>
</feature>
<dbReference type="InterPro" id="IPR038732">
    <property type="entry name" value="HpyO/CreE_NAD-binding"/>
</dbReference>
<dbReference type="Proteomes" id="UP000295681">
    <property type="component" value="Unassembled WGS sequence"/>
</dbReference>
<dbReference type="STRING" id="907931.GCA_000165675_01869"/>
<dbReference type="AlphaFoldDB" id="A0A4R5NBW3"/>
<sequence length="618" mass="69877">MQVAIIGAGPRGLTVAERLLNLADSQLSINIQLFDNYAIGGRVWDPFLPQNEKFLMNTIVEQITLFSDDSIVNGGTPIAGPNLYQWCQSHAQDFLAQHPEFPNAYHDILNNIDANQFVPRGLFGVYAAWFYEWLQKYNKLANNHTLEFTQQSIQDISQLANKYQLTLNDGSSFLADQVVMALGHADNELTAEELKFQDYAHQYHLSYMPPAHPAEVELQHFSAQDTVLLRGLGLSFFDYMAALTEGYDGQFIRQVDNTLRYIPSGKEPKIIAGSRSGFPPHARGENQKTTSELYQPQFFTLPALDALKAANHGQLAYHDFKSLLIKELTYKHLLNILNSDQNNLAYAQSEQLKQALLTSPDLLQTSQSFGLIDTPFDIETIMHPEKHLADNVDYQAFIIDYLNDDILDARQGNKVAPFAGSFDTLRDMRDLIRLLVEKHYFSDEDYETFLEDFNAINVRLSVGPPLYRIEQLKALIEADIITIMAPEISISTENGKFVMRDKRGHSAFGNVLVEAHLGAIHLQLAKNPLIQNLRQKGWLVSPTYTRNDQSTYTLDVANIDLRTFEILNAQGQVQPNIYLYGIPVEGVKWFMTVIPRPGVNTIILREGAWIAQHILSQA</sequence>
<dbReference type="Pfam" id="PF13454">
    <property type="entry name" value="NAD_binding_9"/>
    <property type="match status" value="1"/>
</dbReference>